<dbReference type="EMBL" id="MTKT01000553">
    <property type="protein sequence ID" value="OWM90138.1"/>
    <property type="molecule type" value="Genomic_DNA"/>
</dbReference>
<organism evidence="2 3">
    <name type="scientific">Punica granatum</name>
    <name type="common">Pomegranate</name>
    <dbReference type="NCBI Taxonomy" id="22663"/>
    <lineage>
        <taxon>Eukaryota</taxon>
        <taxon>Viridiplantae</taxon>
        <taxon>Streptophyta</taxon>
        <taxon>Embryophyta</taxon>
        <taxon>Tracheophyta</taxon>
        <taxon>Spermatophyta</taxon>
        <taxon>Magnoliopsida</taxon>
        <taxon>eudicotyledons</taxon>
        <taxon>Gunneridae</taxon>
        <taxon>Pentapetalae</taxon>
        <taxon>rosids</taxon>
        <taxon>malvids</taxon>
        <taxon>Myrtales</taxon>
        <taxon>Lythraceae</taxon>
        <taxon>Punica</taxon>
    </lineage>
</organism>
<evidence type="ECO:0000313" key="3">
    <source>
        <dbReference type="Proteomes" id="UP000197138"/>
    </source>
</evidence>
<sequence>MEAEDSRKITSLRKTFKAQNRTRIAGAISTQERSRQREEIGIEHRTGSHENRKARAVRAEQSEVGRDSGQFTGELQPRGRGNEDDGRGE</sequence>
<evidence type="ECO:0000256" key="1">
    <source>
        <dbReference type="SAM" id="MobiDB-lite"/>
    </source>
</evidence>
<dbReference type="AlphaFoldDB" id="A0A218XZB1"/>
<evidence type="ECO:0000313" key="2">
    <source>
        <dbReference type="EMBL" id="OWM90138.1"/>
    </source>
</evidence>
<accession>A0A218XZB1</accession>
<comment type="caution">
    <text evidence="2">The sequence shown here is derived from an EMBL/GenBank/DDBJ whole genome shotgun (WGS) entry which is preliminary data.</text>
</comment>
<gene>
    <name evidence="2" type="ORF">CDL15_Pgr006459</name>
</gene>
<feature type="compositionally biased region" description="Basic and acidic residues" evidence="1">
    <location>
        <begin position="32"/>
        <end position="66"/>
    </location>
</feature>
<name>A0A218XZB1_PUNGR</name>
<feature type="compositionally biased region" description="Basic and acidic residues" evidence="1">
    <location>
        <begin position="80"/>
        <end position="89"/>
    </location>
</feature>
<protein>
    <submittedName>
        <fullName evidence="2">Uncharacterized protein</fullName>
    </submittedName>
</protein>
<reference evidence="3" key="1">
    <citation type="journal article" date="2017" name="Plant J.">
        <title>The pomegranate (Punica granatum L.) genome and the genomics of punicalagin biosynthesis.</title>
        <authorList>
            <person name="Qin G."/>
            <person name="Xu C."/>
            <person name="Ming R."/>
            <person name="Tang H."/>
            <person name="Guyot R."/>
            <person name="Kramer E.M."/>
            <person name="Hu Y."/>
            <person name="Yi X."/>
            <person name="Qi Y."/>
            <person name="Xu X."/>
            <person name="Gao Z."/>
            <person name="Pan H."/>
            <person name="Jian J."/>
            <person name="Tian Y."/>
            <person name="Yue Z."/>
            <person name="Xu Y."/>
        </authorList>
    </citation>
    <scope>NUCLEOTIDE SEQUENCE [LARGE SCALE GENOMIC DNA]</scope>
    <source>
        <strain evidence="3">cv. Dabenzi</strain>
    </source>
</reference>
<proteinExistence type="predicted"/>
<dbReference type="Proteomes" id="UP000197138">
    <property type="component" value="Unassembled WGS sequence"/>
</dbReference>
<feature type="region of interest" description="Disordered" evidence="1">
    <location>
        <begin position="25"/>
        <end position="89"/>
    </location>
</feature>